<sequence>MKYFIVIICLGAISIFWGSCKKDVGTNAVISATSIIGTWELRQAQNGMIPTVTYPAGNGNTFKFSDSTYEKYSSGSLIASGHYILIRDTSVETEVGLLIPPGQFTNRIIFDSDFTSRKTFIDVSNNKLTFLSGYFPLDSGSNILYKRIENRH</sequence>
<dbReference type="OrthoDB" id="677189at2"/>
<accession>A0A4V6XAT7</accession>
<evidence type="ECO:0000313" key="2">
    <source>
        <dbReference type="Proteomes" id="UP000305848"/>
    </source>
</evidence>
<protein>
    <recommendedName>
        <fullName evidence="3">Lipocalin-like domain-containing protein</fullName>
    </recommendedName>
</protein>
<organism evidence="1 2">
    <name type="scientific">Ilyomonas limi</name>
    <dbReference type="NCBI Taxonomy" id="2575867"/>
    <lineage>
        <taxon>Bacteria</taxon>
        <taxon>Pseudomonadati</taxon>
        <taxon>Bacteroidota</taxon>
        <taxon>Chitinophagia</taxon>
        <taxon>Chitinophagales</taxon>
        <taxon>Chitinophagaceae</taxon>
        <taxon>Ilyomonas</taxon>
    </lineage>
</organism>
<dbReference type="AlphaFoldDB" id="A0A4V6XAT7"/>
<evidence type="ECO:0008006" key="3">
    <source>
        <dbReference type="Google" id="ProtNLM"/>
    </source>
</evidence>
<dbReference type="RefSeq" id="WP_137262926.1">
    <property type="nucleotide sequence ID" value="NZ_SZQL01000014.1"/>
</dbReference>
<dbReference type="EMBL" id="SZQL01000014">
    <property type="protein sequence ID" value="TKK66653.1"/>
    <property type="molecule type" value="Genomic_DNA"/>
</dbReference>
<name>A0A4V6XAT7_9BACT</name>
<evidence type="ECO:0000313" key="1">
    <source>
        <dbReference type="EMBL" id="TKK66653.1"/>
    </source>
</evidence>
<comment type="caution">
    <text evidence="1">The sequence shown here is derived from an EMBL/GenBank/DDBJ whole genome shotgun (WGS) entry which is preliminary data.</text>
</comment>
<dbReference type="Proteomes" id="UP000305848">
    <property type="component" value="Unassembled WGS sequence"/>
</dbReference>
<proteinExistence type="predicted"/>
<reference evidence="1 2" key="1">
    <citation type="submission" date="2019-05" db="EMBL/GenBank/DDBJ databases">
        <title>Panacibacter sp. strain 17mud1-8 Genome sequencing and assembly.</title>
        <authorList>
            <person name="Chhetri G."/>
        </authorList>
    </citation>
    <scope>NUCLEOTIDE SEQUENCE [LARGE SCALE GENOMIC DNA]</scope>
    <source>
        <strain evidence="1 2">17mud1-8</strain>
    </source>
</reference>
<dbReference type="PROSITE" id="PS51257">
    <property type="entry name" value="PROKAR_LIPOPROTEIN"/>
    <property type="match status" value="1"/>
</dbReference>
<keyword evidence="2" id="KW-1185">Reference proteome</keyword>
<gene>
    <name evidence="1" type="ORF">FC093_16590</name>
</gene>